<dbReference type="AlphaFoldDB" id="A0AA90TR94"/>
<sequence length="344" mass="39263">MKKIYVPTSTMAAVMSLGIITQGVLSNFFGIHSLEKILSVINFALWSSFSFSILMTFFNKKFREIHYSNPINRFGIGTWVAGTSICTILIAKQFTEWALIAKIISYFNFCLWFFYVLICIQAFFELNSKRLSEKVHGILLLTTVSTQSLVLVMSSVYKKVPIAVDHFFIMLGLCFYLISAFIIVKRYLMKSSSWSIEKDWNNTNCILHGALSITGLACIRSQSVNEQVIIAIWVCAATIFVIVESIEIYRMYKRMKSLGLKTAIFIYDLSQWSRVFTFGMFFTFTYMIAPGLSALSAIQKIIITIGIWAVPCLLILEVCLCANHLLQFSRNYPKQYQKNSELNA</sequence>
<reference evidence="2" key="1">
    <citation type="submission" date="2023-08" db="EMBL/GenBank/DDBJ databases">
        <title>Nitrogen cycling bacteria in agricultural field soils.</title>
        <authorList>
            <person name="Jang J."/>
        </authorList>
    </citation>
    <scope>NUCLEOTIDE SEQUENCE</scope>
    <source>
        <strain evidence="2">PS3-36</strain>
    </source>
</reference>
<keyword evidence="1" id="KW-0472">Membrane</keyword>
<feature type="transmembrane region" description="Helical" evidence="1">
    <location>
        <begin position="70"/>
        <end position="91"/>
    </location>
</feature>
<evidence type="ECO:0000256" key="1">
    <source>
        <dbReference type="SAM" id="Phobius"/>
    </source>
</evidence>
<feature type="transmembrane region" description="Helical" evidence="1">
    <location>
        <begin position="163"/>
        <end position="184"/>
    </location>
</feature>
<feature type="transmembrane region" description="Helical" evidence="1">
    <location>
        <begin position="228"/>
        <end position="252"/>
    </location>
</feature>
<keyword evidence="3" id="KW-1185">Reference proteome</keyword>
<evidence type="ECO:0000313" key="3">
    <source>
        <dbReference type="Proteomes" id="UP001178888"/>
    </source>
</evidence>
<comment type="caution">
    <text evidence="2">The sequence shown here is derived from an EMBL/GenBank/DDBJ whole genome shotgun (WGS) entry which is preliminary data.</text>
</comment>
<protein>
    <recommendedName>
        <fullName evidence="4">Voltage-dependent anion channel</fullName>
    </recommendedName>
</protein>
<dbReference type="RefSeq" id="WP_165976311.1">
    <property type="nucleotide sequence ID" value="NZ_JAVGVR010000001.1"/>
</dbReference>
<feature type="transmembrane region" description="Helical" evidence="1">
    <location>
        <begin position="37"/>
        <end position="58"/>
    </location>
</feature>
<evidence type="ECO:0008006" key="4">
    <source>
        <dbReference type="Google" id="ProtNLM"/>
    </source>
</evidence>
<feature type="transmembrane region" description="Helical" evidence="1">
    <location>
        <begin position="272"/>
        <end position="289"/>
    </location>
</feature>
<name>A0AA90TR94_9BACI</name>
<evidence type="ECO:0000313" key="2">
    <source>
        <dbReference type="EMBL" id="MDQ6595890.1"/>
    </source>
</evidence>
<gene>
    <name evidence="2" type="ORF">RCG21_05705</name>
</gene>
<keyword evidence="1" id="KW-1133">Transmembrane helix</keyword>
<keyword evidence="1" id="KW-0812">Transmembrane</keyword>
<organism evidence="2 3">
    <name type="scientific">Bacillus salipaludis</name>
    <dbReference type="NCBI Taxonomy" id="2547811"/>
    <lineage>
        <taxon>Bacteria</taxon>
        <taxon>Bacillati</taxon>
        <taxon>Bacillota</taxon>
        <taxon>Bacilli</taxon>
        <taxon>Bacillales</taxon>
        <taxon>Bacillaceae</taxon>
        <taxon>Bacillus</taxon>
    </lineage>
</organism>
<feature type="transmembrane region" description="Helical" evidence="1">
    <location>
        <begin position="301"/>
        <end position="326"/>
    </location>
</feature>
<dbReference type="Proteomes" id="UP001178888">
    <property type="component" value="Unassembled WGS sequence"/>
</dbReference>
<dbReference type="EMBL" id="JAVGVR010000001">
    <property type="protein sequence ID" value="MDQ6595890.1"/>
    <property type="molecule type" value="Genomic_DNA"/>
</dbReference>
<accession>A0AA90TR94</accession>
<feature type="transmembrane region" description="Helical" evidence="1">
    <location>
        <begin position="138"/>
        <end position="157"/>
    </location>
</feature>
<proteinExistence type="predicted"/>
<feature type="transmembrane region" description="Helical" evidence="1">
    <location>
        <begin position="12"/>
        <end position="31"/>
    </location>
</feature>
<feature type="transmembrane region" description="Helical" evidence="1">
    <location>
        <begin position="103"/>
        <end position="126"/>
    </location>
</feature>